<keyword evidence="1" id="KW-0548">Nucleotidyltransferase</keyword>
<dbReference type="Proteomes" id="UP000030717">
    <property type="component" value="Segment"/>
</dbReference>
<protein>
    <recommendedName>
        <fullName evidence="1">NAD--protein ADP-ribosyltransferase modB</fullName>
        <ecNumber evidence="1">2.4.2.31</ecNumber>
    </recommendedName>
</protein>
<dbReference type="HAMAP" id="MF_04142">
    <property type="entry name" value="MODB_T4"/>
    <property type="match status" value="1"/>
</dbReference>
<dbReference type="KEGG" id="vg:26636180"/>
<comment type="similarity">
    <text evidence="1">Belongs to the Tevenvirinae NAD--protein ADP-ribosyltransferase modA family.</text>
</comment>
<evidence type="ECO:0000256" key="1">
    <source>
        <dbReference type="HAMAP-Rule" id="MF_04142"/>
    </source>
</evidence>
<dbReference type="GeneID" id="26636180"/>
<accession>A0A0A7HCA4</accession>
<name>A0A0A7HCA4_9CAUD</name>
<keyword evidence="1" id="KW-0808">Transferase</keyword>
<keyword evidence="1" id="KW-0946">Virion</keyword>
<dbReference type="Gene3D" id="3.90.176.10">
    <property type="entry name" value="Toxin ADP-ribosyltransferase, Chain A, domain 1"/>
    <property type="match status" value="1"/>
</dbReference>
<dbReference type="GO" id="GO:0106274">
    <property type="term" value="F:NAD+-protein-arginine ADP-ribosyltransferase activity"/>
    <property type="evidence" value="ECO:0007669"/>
    <property type="project" value="UniProtKB-UniRule"/>
</dbReference>
<dbReference type="RefSeq" id="YP_009209760.1">
    <property type="nucleotide sequence ID" value="NC_028925.1"/>
</dbReference>
<dbReference type="GO" id="GO:0044423">
    <property type="term" value="C:virion component"/>
    <property type="evidence" value="ECO:0007669"/>
    <property type="project" value="UniProtKB-UniRule"/>
</dbReference>
<feature type="binding site" evidence="1">
    <location>
        <position position="74"/>
    </location>
    <ligand>
        <name>NAD(+)</name>
        <dbReference type="ChEBI" id="CHEBI:57540"/>
    </ligand>
</feature>
<keyword evidence="3" id="KW-1185">Reference proteome</keyword>
<comment type="subcellular location">
    <subcellularLocation>
        <location evidence="1">Virion</location>
    </subcellularLocation>
    <text evidence="1">This protein is injected from the virion into the bacterial cell.</text>
</comment>
<proteinExistence type="inferred from homology"/>
<organism evidence="2 3">
    <name type="scientific">Escherichia phage vB_EcoM_VR25</name>
    <dbReference type="NCBI Taxonomy" id="1567028"/>
    <lineage>
        <taxon>Viruses</taxon>
        <taxon>Duplodnaviria</taxon>
        <taxon>Heunggongvirae</taxon>
        <taxon>Uroviricota</taxon>
        <taxon>Caudoviricetes</taxon>
        <taxon>Pantevenvirales</taxon>
        <taxon>Straboviridae</taxon>
        <taxon>Tevenvirinae</taxon>
        <taxon>Gaprivervirus</taxon>
        <taxon>Gaprivervirus vr25</taxon>
    </lineage>
</organism>
<dbReference type="EMBL" id="KP007361">
    <property type="protein sequence ID" value="AIZ02362.1"/>
    <property type="molecule type" value="Genomic_DNA"/>
</dbReference>
<comment type="function">
    <text evidence="1">ADP-ribosyltransferase that regulates transcription by ADP-ribosylation of host ribosomal protein S1. Additional identified targets include proteins involved in either translation or cellular metabolism such as elongation factor-Tu or trigger factor. Also reprograms the host's gene-expression system by RNAylating host ribosomal protein S1. ModB can attach NAD-capped RNAs to target proteins post-transcriptionally resulting in covalent RNA-protein conjugates.</text>
</comment>
<evidence type="ECO:0000313" key="2">
    <source>
        <dbReference type="EMBL" id="AIZ02362.1"/>
    </source>
</evidence>
<dbReference type="EC" id="2.4.2.31" evidence="1"/>
<evidence type="ECO:0000313" key="3">
    <source>
        <dbReference type="Proteomes" id="UP000030717"/>
    </source>
</evidence>
<sequence>MLYTDDVLNGIIDTAASSESFRDQCQAEIDALYTDNEQSVLWQCMENKPDLIQEDLTRIIRNNLNNAPPAALFRGISKKTMEHLEDLRYVGATIEFNRVMSFSRDWQVARNFASYSFYGTRNIFCINNAPYAYNYQEAIFKMICGAPPEEFNGAYPEATRKSNLHLVNDEDEFMFPAGTTLRVDLIETHPLNNLYTVWHLTVLN</sequence>
<keyword evidence="1" id="KW-0328">Glycosyltransferase</keyword>
<feature type="active site" evidence="1">
    <location>
        <position position="172"/>
    </location>
</feature>
<gene>
    <name evidence="2" type="primary">modA</name>
    <name evidence="1" type="synonym">modB</name>
    <name evidence="2" type="ORF">VR25_018</name>
</gene>
<dbReference type="InterPro" id="IPR043662">
    <property type="entry name" value="ModB-like"/>
</dbReference>
<dbReference type="GO" id="GO:0016779">
    <property type="term" value="F:nucleotidyltransferase activity"/>
    <property type="evidence" value="ECO:0007669"/>
    <property type="project" value="UniProtKB-KW"/>
</dbReference>
<reference evidence="2 3" key="1">
    <citation type="submission" date="2014-10" db="EMBL/GenBank/DDBJ databases">
        <title>VR bacteriophages - a small but diverse group of low-temperature viruses.</title>
        <authorList>
            <person name="Kaliniene L."/>
            <person name="Meskys R."/>
            <person name="Simoliunas E."/>
            <person name="Zajanckauskaite A."/>
            <person name="Truncaite L."/>
        </authorList>
    </citation>
    <scope>NUCLEOTIDE SEQUENCE [LARGE SCALE GENOMIC DNA]</scope>
</reference>
<comment type="catalytic activity">
    <reaction evidence="1">
        <text>L-arginyl-[protein] + NAD(+) = N(omega)-(ADP-D-ribosyl)-L-arginyl-[protein] + nicotinamide + H(+)</text>
        <dbReference type="Rhea" id="RHEA:19149"/>
        <dbReference type="Rhea" id="RHEA-COMP:10532"/>
        <dbReference type="Rhea" id="RHEA-COMP:15087"/>
        <dbReference type="ChEBI" id="CHEBI:15378"/>
        <dbReference type="ChEBI" id="CHEBI:17154"/>
        <dbReference type="ChEBI" id="CHEBI:29965"/>
        <dbReference type="ChEBI" id="CHEBI:57540"/>
        <dbReference type="ChEBI" id="CHEBI:142554"/>
        <dbReference type="EC" id="2.4.2.31"/>
    </reaction>
</comment>
<dbReference type="SUPFAM" id="SSF56399">
    <property type="entry name" value="ADP-ribosylation"/>
    <property type="match status" value="1"/>
</dbReference>